<gene>
    <name evidence="1" type="ORF">PQR66_34155</name>
</gene>
<accession>A0ABW8ZXX7</accession>
<reference evidence="1 2" key="1">
    <citation type="journal article" date="2024" name="Chem. Sci.">
        <title>Discovery of megapolipeptins by genome mining of a Burkholderiales bacteria collection.</title>
        <authorList>
            <person name="Paulo B.S."/>
            <person name="Recchia M.J.J."/>
            <person name="Lee S."/>
            <person name="Fergusson C.H."/>
            <person name="Romanowski S.B."/>
            <person name="Hernandez A."/>
            <person name="Krull N."/>
            <person name="Liu D.Y."/>
            <person name="Cavanagh H."/>
            <person name="Bos A."/>
            <person name="Gray C.A."/>
            <person name="Murphy B.T."/>
            <person name="Linington R.G."/>
            <person name="Eustaquio A.S."/>
        </authorList>
    </citation>
    <scope>NUCLEOTIDE SEQUENCE [LARGE SCALE GENOMIC DNA]</scope>
    <source>
        <strain evidence="1 2">RL16-012-BIC-B</strain>
    </source>
</reference>
<evidence type="ECO:0000313" key="1">
    <source>
        <dbReference type="EMBL" id="MFL9888112.1"/>
    </source>
</evidence>
<sequence length="138" mass="14718">MSSLPQPPSLMQIIAAATRDVPKAPPAAKQDCSDVVHLAFFFDGTGNNRDADAAGQRWSNVARLFDASMNAPGKGIYSFYVSGVGTPFNGEASWVDKPDVWFEDTILGGAFGAGGDRRLSDGEDRMNQAVVGPKIVQR</sequence>
<name>A0ABW8ZXX7_9BURK</name>
<protein>
    <submittedName>
        <fullName evidence="1">DUF2235 domain-containing protein</fullName>
    </submittedName>
</protein>
<evidence type="ECO:0000313" key="2">
    <source>
        <dbReference type="Proteomes" id="UP001629249"/>
    </source>
</evidence>
<comment type="caution">
    <text evidence="1">The sequence shown here is derived from an EMBL/GenBank/DDBJ whole genome shotgun (WGS) entry which is preliminary data.</text>
</comment>
<keyword evidence="2" id="KW-1185">Reference proteome</keyword>
<dbReference type="EMBL" id="JAQQFN010000035">
    <property type="protein sequence ID" value="MFL9888112.1"/>
    <property type="molecule type" value="Genomic_DNA"/>
</dbReference>
<proteinExistence type="predicted"/>
<dbReference type="Proteomes" id="UP001629249">
    <property type="component" value="Unassembled WGS sequence"/>
</dbReference>
<organism evidence="1 2">
    <name type="scientific">Paraburkholderia agricolaris</name>
    <dbReference type="NCBI Taxonomy" id="2152888"/>
    <lineage>
        <taxon>Bacteria</taxon>
        <taxon>Pseudomonadati</taxon>
        <taxon>Pseudomonadota</taxon>
        <taxon>Betaproteobacteria</taxon>
        <taxon>Burkholderiales</taxon>
        <taxon>Burkholderiaceae</taxon>
        <taxon>Paraburkholderia</taxon>
    </lineage>
</organism>
<dbReference type="RefSeq" id="WP_408333882.1">
    <property type="nucleotide sequence ID" value="NZ_JAQQFH010000040.1"/>
</dbReference>